<dbReference type="AlphaFoldDB" id="A0A5P2CYD9"/>
<organism evidence="1 2">
    <name type="scientific">Streptomyces venezuelae</name>
    <dbReference type="NCBI Taxonomy" id="54571"/>
    <lineage>
        <taxon>Bacteria</taxon>
        <taxon>Bacillati</taxon>
        <taxon>Actinomycetota</taxon>
        <taxon>Actinomycetes</taxon>
        <taxon>Kitasatosporales</taxon>
        <taxon>Streptomycetaceae</taxon>
        <taxon>Streptomyces</taxon>
    </lineage>
</organism>
<dbReference type="Proteomes" id="UP000325211">
    <property type="component" value="Chromosome"/>
</dbReference>
<evidence type="ECO:0000313" key="1">
    <source>
        <dbReference type="EMBL" id="QES47473.1"/>
    </source>
</evidence>
<dbReference type="EMBL" id="CP029190">
    <property type="protein sequence ID" value="QES47473.1"/>
    <property type="molecule type" value="Genomic_DNA"/>
</dbReference>
<dbReference type="RefSeq" id="WP_150206583.1">
    <property type="nucleotide sequence ID" value="NZ_CP029190.1"/>
</dbReference>
<evidence type="ECO:0008006" key="3">
    <source>
        <dbReference type="Google" id="ProtNLM"/>
    </source>
</evidence>
<accession>A0A5P2CYD9</accession>
<sequence length="111" mass="11900">MSDLDIRDGKAKVRGWGSDALGVQHDVDGSLRPRGISSLTVLDRTQPAVVETCEAPGATILQVRPVDIVPGLRFCLVAGDGTYGLVTVREVREATSTSSSFFTLDVVLRRT</sequence>
<proteinExistence type="predicted"/>
<protein>
    <recommendedName>
        <fullName evidence="3">Phage tail protein</fullName>
    </recommendedName>
</protein>
<evidence type="ECO:0000313" key="2">
    <source>
        <dbReference type="Proteomes" id="UP000325211"/>
    </source>
</evidence>
<gene>
    <name evidence="1" type="ORF">DEJ50_06170</name>
</gene>
<name>A0A5P2CYD9_STRVZ</name>
<reference evidence="1 2" key="1">
    <citation type="submission" date="2018-05" db="EMBL/GenBank/DDBJ databases">
        <title>Streptomyces venezuelae.</title>
        <authorList>
            <person name="Kim W."/>
            <person name="Lee N."/>
            <person name="Cho B.-K."/>
        </authorList>
    </citation>
    <scope>NUCLEOTIDE SEQUENCE [LARGE SCALE GENOMIC DNA]</scope>
    <source>
        <strain evidence="1 2">ATCC 21782</strain>
    </source>
</reference>